<dbReference type="AlphaFoldDB" id="A0A7W7ZLP9"/>
<dbReference type="SUPFAM" id="SSF53756">
    <property type="entry name" value="UDP-Glycosyltransferase/glycogen phosphorylase"/>
    <property type="match status" value="1"/>
</dbReference>
<accession>A0A7W7ZLP9</accession>
<evidence type="ECO:0000259" key="1">
    <source>
        <dbReference type="Pfam" id="PF00534"/>
    </source>
</evidence>
<dbReference type="Gene3D" id="3.40.50.2000">
    <property type="entry name" value="Glycogen Phosphorylase B"/>
    <property type="match status" value="2"/>
</dbReference>
<dbReference type="PANTHER" id="PTHR12526:SF630">
    <property type="entry name" value="GLYCOSYLTRANSFERASE"/>
    <property type="match status" value="1"/>
</dbReference>
<dbReference type="CDD" id="cd03801">
    <property type="entry name" value="GT4_PimA-like"/>
    <property type="match status" value="1"/>
</dbReference>
<dbReference type="Pfam" id="PF00534">
    <property type="entry name" value="Glycos_transf_1"/>
    <property type="match status" value="1"/>
</dbReference>
<dbReference type="InterPro" id="IPR001296">
    <property type="entry name" value="Glyco_trans_1"/>
</dbReference>
<gene>
    <name evidence="2" type="ORF">HDF15_000525</name>
</gene>
<evidence type="ECO:0000313" key="3">
    <source>
        <dbReference type="Proteomes" id="UP000584867"/>
    </source>
</evidence>
<name>A0A7W7ZLP9_9BACT</name>
<feature type="domain" description="Glycosyl transferase family 1" evidence="1">
    <location>
        <begin position="192"/>
        <end position="316"/>
    </location>
</feature>
<proteinExistence type="predicted"/>
<dbReference type="EMBL" id="JACHIO010000002">
    <property type="protein sequence ID" value="MBB5062198.1"/>
    <property type="molecule type" value="Genomic_DNA"/>
</dbReference>
<dbReference type="Proteomes" id="UP000584867">
    <property type="component" value="Unassembled WGS sequence"/>
</dbReference>
<keyword evidence="2" id="KW-0808">Transferase</keyword>
<protein>
    <submittedName>
        <fullName evidence="2">Glycosyltransferase involved in cell wall biosynthesis</fullName>
    </submittedName>
</protein>
<dbReference type="PANTHER" id="PTHR12526">
    <property type="entry name" value="GLYCOSYLTRANSFERASE"/>
    <property type="match status" value="1"/>
</dbReference>
<organism evidence="2 3">
    <name type="scientific">Granulicella mallensis</name>
    <dbReference type="NCBI Taxonomy" id="940614"/>
    <lineage>
        <taxon>Bacteria</taxon>
        <taxon>Pseudomonadati</taxon>
        <taxon>Acidobacteriota</taxon>
        <taxon>Terriglobia</taxon>
        <taxon>Terriglobales</taxon>
        <taxon>Acidobacteriaceae</taxon>
        <taxon>Granulicella</taxon>
    </lineage>
</organism>
<dbReference type="GO" id="GO:0016757">
    <property type="term" value="F:glycosyltransferase activity"/>
    <property type="evidence" value="ECO:0007669"/>
    <property type="project" value="InterPro"/>
</dbReference>
<dbReference type="RefSeq" id="WP_184252698.1">
    <property type="nucleotide sequence ID" value="NZ_JACHIO010000002.1"/>
</dbReference>
<evidence type="ECO:0000313" key="2">
    <source>
        <dbReference type="EMBL" id="MBB5062198.1"/>
    </source>
</evidence>
<reference evidence="2 3" key="1">
    <citation type="submission" date="2020-08" db="EMBL/GenBank/DDBJ databases">
        <title>Genomic Encyclopedia of Type Strains, Phase IV (KMG-V): Genome sequencing to study the core and pangenomes of soil and plant-associated prokaryotes.</title>
        <authorList>
            <person name="Whitman W."/>
        </authorList>
    </citation>
    <scope>NUCLEOTIDE SEQUENCE [LARGE SCALE GENOMIC DNA]</scope>
    <source>
        <strain evidence="2 3">X5P3</strain>
    </source>
</reference>
<comment type="caution">
    <text evidence="2">The sequence shown here is derived from an EMBL/GenBank/DDBJ whole genome shotgun (WGS) entry which is preliminary data.</text>
</comment>
<sequence length="370" mass="40953">MSREIPMNSRAIVLTEIEAMGGAERSVLALSRWLMQHDLPHHFVTYVDHVDMAAHAGHPIEVVQLHPEMRATKKIAALRRYFSARPQAPAPLMSGFQPALHATLAGMRGFHCLMHDTPSLFEDSSQLTAKRRLARWVSDKIAAHGLRSGGHTIVTSEYLRDETRRVYGVEADIARMGGLSDPQAFHLRPVQSELRMLSVSRIEANKRIDWILRALAALENASSPLSSQLNWTLDITGRGSQIEAMQSLASELGLTNRVHFLGYISDTELQQIYAQAHLFLMPAVQGYGIPAIEALERGLPVLLHRESGVSDILRSTPWATVIEGGEEGMLPGLRSAISGVVRGIQLEVPLPPLPTEDEWAERVAALCEWL</sequence>